<keyword evidence="2" id="KW-0547">Nucleotide-binding</keyword>
<dbReference type="GO" id="GO:0004350">
    <property type="term" value="F:glutamate-5-semialdehyde dehydrogenase activity"/>
    <property type="evidence" value="ECO:0007669"/>
    <property type="project" value="TreeGrafter"/>
</dbReference>
<reference evidence="6" key="2">
    <citation type="journal article" date="2021" name="PeerJ">
        <title>Extensive microbial diversity within the chicken gut microbiome revealed by metagenomics and culture.</title>
        <authorList>
            <person name="Gilroy R."/>
            <person name="Ravi A."/>
            <person name="Getino M."/>
            <person name="Pursley I."/>
            <person name="Horton D.L."/>
            <person name="Alikhan N.F."/>
            <person name="Baker D."/>
            <person name="Gharbi K."/>
            <person name="Hall N."/>
            <person name="Watson M."/>
            <person name="Adriaenssens E.M."/>
            <person name="Foster-Nyarko E."/>
            <person name="Jarju S."/>
            <person name="Secka A."/>
            <person name="Antonio M."/>
            <person name="Oren A."/>
            <person name="Chaudhuri R.R."/>
            <person name="La Ragione R."/>
            <person name="Hildebrand F."/>
            <person name="Pallen M.J."/>
        </authorList>
    </citation>
    <scope>NUCLEOTIDE SEQUENCE</scope>
    <source>
        <strain evidence="6">1063</strain>
    </source>
</reference>
<evidence type="ECO:0000256" key="4">
    <source>
        <dbReference type="ARBA" id="ARBA00022840"/>
    </source>
</evidence>
<dbReference type="GO" id="GO:0016301">
    <property type="term" value="F:kinase activity"/>
    <property type="evidence" value="ECO:0007669"/>
    <property type="project" value="UniProtKB-KW"/>
</dbReference>
<evidence type="ECO:0000256" key="2">
    <source>
        <dbReference type="ARBA" id="ARBA00022741"/>
    </source>
</evidence>
<keyword evidence="3 6" id="KW-0418">Kinase</keyword>
<keyword evidence="1" id="KW-0808">Transferase</keyword>
<dbReference type="PANTHER" id="PTHR11063">
    <property type="entry name" value="GLUTAMATE SEMIALDEHYDE DEHYDROGENASE"/>
    <property type="match status" value="1"/>
</dbReference>
<comment type="caution">
    <text evidence="6">The sequence shown here is derived from an EMBL/GenBank/DDBJ whole genome shotgun (WGS) entry which is preliminary data.</text>
</comment>
<dbReference type="PRINTS" id="PR00474">
    <property type="entry name" value="GLU5KINASE"/>
</dbReference>
<dbReference type="InterPro" id="IPR001057">
    <property type="entry name" value="Glu/AcGlu_kinase"/>
</dbReference>
<dbReference type="GO" id="GO:0005524">
    <property type="term" value="F:ATP binding"/>
    <property type="evidence" value="ECO:0007669"/>
    <property type="project" value="UniProtKB-KW"/>
</dbReference>
<evidence type="ECO:0000313" key="7">
    <source>
        <dbReference type="Proteomes" id="UP000824088"/>
    </source>
</evidence>
<feature type="domain" description="Aspartate/glutamate/uridylate kinase" evidence="5">
    <location>
        <begin position="11"/>
        <end position="253"/>
    </location>
</feature>
<organism evidence="6 7">
    <name type="scientific">Candidatus Limadaptatus stercorigallinarum</name>
    <dbReference type="NCBI Taxonomy" id="2840845"/>
    <lineage>
        <taxon>Bacteria</taxon>
        <taxon>Bacillati</taxon>
        <taxon>Bacillota</taxon>
        <taxon>Clostridia</taxon>
        <taxon>Eubacteriales</taxon>
        <taxon>Candidatus Limadaptatus</taxon>
    </lineage>
</organism>
<sequence>MADFDIELVGKIGSMALIDRDYQDMNYNIIARLSRELRPGYIWVTSGATEIGRLDYIKRTGRELHGTDEENKTDYSAQGQSILMQTYRQFIDSRFSVRQILVEHQHFNDEEKRAHLYQMLCRCPGQNAIPIINYNDPVSYEENRKHEIGRILAERGRAIECVDNDETASQIACLVKCKTLLIMTTTEGIYSDPDDEKSLVKRVSGKDVYELIANVEELQSHCAGASRKGAHGARAKLEYIKEPLKNGTTVIIGSSRYGIAELLDGSVPCTRIGL</sequence>
<dbReference type="InterPro" id="IPR036393">
    <property type="entry name" value="AceGlu_kinase-like_sf"/>
</dbReference>
<proteinExistence type="predicted"/>
<gene>
    <name evidence="6" type="ORF">IAD51_00780</name>
</gene>
<evidence type="ECO:0000313" key="6">
    <source>
        <dbReference type="EMBL" id="HIU20767.1"/>
    </source>
</evidence>
<dbReference type="Pfam" id="PF00696">
    <property type="entry name" value="AA_kinase"/>
    <property type="match status" value="1"/>
</dbReference>
<dbReference type="Gene3D" id="3.40.1160.10">
    <property type="entry name" value="Acetylglutamate kinase-like"/>
    <property type="match status" value="1"/>
</dbReference>
<evidence type="ECO:0000256" key="3">
    <source>
        <dbReference type="ARBA" id="ARBA00022777"/>
    </source>
</evidence>
<protein>
    <submittedName>
        <fullName evidence="6">Uridylate kinase</fullName>
    </submittedName>
</protein>
<dbReference type="AlphaFoldDB" id="A0A9D1L295"/>
<dbReference type="EMBL" id="DVMN01000011">
    <property type="protein sequence ID" value="HIU20767.1"/>
    <property type="molecule type" value="Genomic_DNA"/>
</dbReference>
<dbReference type="Proteomes" id="UP000824088">
    <property type="component" value="Unassembled WGS sequence"/>
</dbReference>
<keyword evidence="4" id="KW-0067">ATP-binding</keyword>
<dbReference type="InterPro" id="IPR001048">
    <property type="entry name" value="Asp/Glu/Uridylate_kinase"/>
</dbReference>
<accession>A0A9D1L295</accession>
<dbReference type="SUPFAM" id="SSF53633">
    <property type="entry name" value="Carbamate kinase-like"/>
    <property type="match status" value="1"/>
</dbReference>
<evidence type="ECO:0000259" key="5">
    <source>
        <dbReference type="Pfam" id="PF00696"/>
    </source>
</evidence>
<dbReference type="PANTHER" id="PTHR11063:SF8">
    <property type="entry name" value="DELTA-1-PYRROLINE-5-CARBOXYLATE SYNTHASE"/>
    <property type="match status" value="1"/>
</dbReference>
<name>A0A9D1L295_9FIRM</name>
<evidence type="ECO:0000256" key="1">
    <source>
        <dbReference type="ARBA" id="ARBA00022679"/>
    </source>
</evidence>
<reference evidence="6" key="1">
    <citation type="submission" date="2020-10" db="EMBL/GenBank/DDBJ databases">
        <authorList>
            <person name="Gilroy R."/>
        </authorList>
    </citation>
    <scope>NUCLEOTIDE SEQUENCE</scope>
    <source>
        <strain evidence="6">1063</strain>
    </source>
</reference>